<sequence>MPYQWNAERERQMLLLAISRANLRPSADTWTAVAALLGGGLSPSAVSQKYYKLRNDAENKLRSGQIFTTPPATPTKRKREADDVKPSVRRVKKSANHPVNHEYDGQHFSDDGSSASNIKTEETSFNSQLEQQLPFFYGIKSEVRPLDFELNCLAGKETKQAGSHHFNGGYQGLISDGQ</sequence>
<feature type="compositionally biased region" description="Polar residues" evidence="1">
    <location>
        <begin position="111"/>
        <end position="123"/>
    </location>
</feature>
<evidence type="ECO:0000256" key="1">
    <source>
        <dbReference type="SAM" id="MobiDB-lite"/>
    </source>
</evidence>
<dbReference type="AlphaFoldDB" id="A0A438NEI8"/>
<protein>
    <recommendedName>
        <fullName evidence="4">Myb-like domain-containing protein</fullName>
    </recommendedName>
</protein>
<reference evidence="2 3" key="1">
    <citation type="submission" date="2017-03" db="EMBL/GenBank/DDBJ databases">
        <title>Genomes of endolithic fungi from Antarctica.</title>
        <authorList>
            <person name="Coleine C."/>
            <person name="Masonjones S."/>
            <person name="Stajich J.E."/>
        </authorList>
    </citation>
    <scope>NUCLEOTIDE SEQUENCE [LARGE SCALE GENOMIC DNA]</scope>
    <source>
        <strain evidence="2 3">CCFEE 6314</strain>
    </source>
</reference>
<evidence type="ECO:0008006" key="4">
    <source>
        <dbReference type="Google" id="ProtNLM"/>
    </source>
</evidence>
<evidence type="ECO:0000313" key="3">
    <source>
        <dbReference type="Proteomes" id="UP000288859"/>
    </source>
</evidence>
<organism evidence="2 3">
    <name type="scientific">Exophiala mesophila</name>
    <name type="common">Black yeast-like fungus</name>
    <dbReference type="NCBI Taxonomy" id="212818"/>
    <lineage>
        <taxon>Eukaryota</taxon>
        <taxon>Fungi</taxon>
        <taxon>Dikarya</taxon>
        <taxon>Ascomycota</taxon>
        <taxon>Pezizomycotina</taxon>
        <taxon>Eurotiomycetes</taxon>
        <taxon>Chaetothyriomycetidae</taxon>
        <taxon>Chaetothyriales</taxon>
        <taxon>Herpotrichiellaceae</taxon>
        <taxon>Exophiala</taxon>
    </lineage>
</organism>
<comment type="caution">
    <text evidence="2">The sequence shown here is derived from an EMBL/GenBank/DDBJ whole genome shotgun (WGS) entry which is preliminary data.</text>
</comment>
<dbReference type="VEuPathDB" id="FungiDB:PV10_04751"/>
<feature type="compositionally biased region" description="Basic and acidic residues" evidence="1">
    <location>
        <begin position="99"/>
        <end position="110"/>
    </location>
</feature>
<name>A0A438NEI8_EXOME</name>
<gene>
    <name evidence="2" type="ORF">B0A52_01985</name>
</gene>
<feature type="region of interest" description="Disordered" evidence="1">
    <location>
        <begin position="65"/>
        <end position="123"/>
    </location>
</feature>
<dbReference type="EMBL" id="NAJM01000005">
    <property type="protein sequence ID" value="RVX74153.1"/>
    <property type="molecule type" value="Genomic_DNA"/>
</dbReference>
<evidence type="ECO:0000313" key="2">
    <source>
        <dbReference type="EMBL" id="RVX74153.1"/>
    </source>
</evidence>
<dbReference type="OrthoDB" id="4159272at2759"/>
<accession>A0A438NEI8</accession>
<proteinExistence type="predicted"/>
<dbReference type="Proteomes" id="UP000288859">
    <property type="component" value="Unassembled WGS sequence"/>
</dbReference>